<protein>
    <recommendedName>
        <fullName evidence="4">FAD-binding PCMH-type domain-containing protein</fullName>
    </recommendedName>
</protein>
<dbReference type="Gene3D" id="3.30.43.10">
    <property type="entry name" value="Uridine Diphospho-n-acetylenolpyruvylglucosamine Reductase, domain 2"/>
    <property type="match status" value="1"/>
</dbReference>
<dbReference type="GO" id="GO:1903457">
    <property type="term" value="P:lactate catabolic process"/>
    <property type="evidence" value="ECO:0007669"/>
    <property type="project" value="TreeGrafter"/>
</dbReference>
<reference evidence="5" key="1">
    <citation type="submission" date="2023-03" db="EMBL/GenBank/DDBJ databases">
        <title>Massive genome expansion in bonnet fungi (Mycena s.s.) driven by repeated elements and novel gene families across ecological guilds.</title>
        <authorList>
            <consortium name="Lawrence Berkeley National Laboratory"/>
            <person name="Harder C.B."/>
            <person name="Miyauchi S."/>
            <person name="Viragh M."/>
            <person name="Kuo A."/>
            <person name="Thoen E."/>
            <person name="Andreopoulos B."/>
            <person name="Lu D."/>
            <person name="Skrede I."/>
            <person name="Drula E."/>
            <person name="Henrissat B."/>
            <person name="Morin E."/>
            <person name="Kohler A."/>
            <person name="Barry K."/>
            <person name="LaButti K."/>
            <person name="Morin E."/>
            <person name="Salamov A."/>
            <person name="Lipzen A."/>
            <person name="Mereny Z."/>
            <person name="Hegedus B."/>
            <person name="Baldrian P."/>
            <person name="Stursova M."/>
            <person name="Weitz H."/>
            <person name="Taylor A."/>
            <person name="Grigoriev I.V."/>
            <person name="Nagy L.G."/>
            <person name="Martin F."/>
            <person name="Kauserud H."/>
        </authorList>
    </citation>
    <scope>NUCLEOTIDE SEQUENCE</scope>
    <source>
        <strain evidence="5">CBHHK002</strain>
    </source>
</reference>
<keyword evidence="2" id="KW-0175">Coiled coil</keyword>
<evidence type="ECO:0000259" key="4">
    <source>
        <dbReference type="PROSITE" id="PS51387"/>
    </source>
</evidence>
<dbReference type="GO" id="GO:0071949">
    <property type="term" value="F:FAD binding"/>
    <property type="evidence" value="ECO:0007669"/>
    <property type="project" value="InterPro"/>
</dbReference>
<dbReference type="InterPro" id="IPR006094">
    <property type="entry name" value="Oxid_FAD_bind_N"/>
</dbReference>
<evidence type="ECO:0000256" key="2">
    <source>
        <dbReference type="SAM" id="Coils"/>
    </source>
</evidence>
<feature type="coiled-coil region" evidence="2">
    <location>
        <begin position="11"/>
        <end position="38"/>
    </location>
</feature>
<comment type="similarity">
    <text evidence="1">Belongs to the FAD-binding oxidoreductase/transferase type 4 family.</text>
</comment>
<keyword evidence="6" id="KW-1185">Reference proteome</keyword>
<name>A0AAD7ATA4_9AGAR</name>
<dbReference type="GO" id="GO:0004458">
    <property type="term" value="F:D-lactate dehydrogenase (cytochrome) activity"/>
    <property type="evidence" value="ECO:0007669"/>
    <property type="project" value="TreeGrafter"/>
</dbReference>
<gene>
    <name evidence="5" type="ORF">DFH08DRAFT_795832</name>
</gene>
<evidence type="ECO:0000256" key="3">
    <source>
        <dbReference type="SAM" id="MobiDB-lite"/>
    </source>
</evidence>
<dbReference type="InterPro" id="IPR016169">
    <property type="entry name" value="FAD-bd_PCMH_sub2"/>
</dbReference>
<dbReference type="GO" id="GO:0008720">
    <property type="term" value="F:D-lactate dehydrogenase (NAD+) activity"/>
    <property type="evidence" value="ECO:0007669"/>
    <property type="project" value="TreeGrafter"/>
</dbReference>
<dbReference type="PANTHER" id="PTHR11748">
    <property type="entry name" value="D-LACTATE DEHYDROGENASE"/>
    <property type="match status" value="1"/>
</dbReference>
<accession>A0AAD7ATA4</accession>
<sequence length="775" mass="84727">MSSPSSTPSPKKRRRVARQELKDNLAKLQAAVVDTKKAHHIYAQTLDDDEEPAPSSSFDFASHATQLKAEIDSFMIGINPLVQTGQSTAGAAGTLRGEASRSVSKPPSKGEQQREKAIISETRADTLLRALDAEPITLQDMLKLATTKCGDIAATRFLALENSLRGVQNASEADWAEVLQPFGAAMPVQTRDILDAEEKRSTEAIPTGEEAAEHFGSQLAAAHQVDCVAFLSSIADWRQMIDNMSTASSVSSWIQSVVVKLTNAFIAYRHHVMSTHDSGFSRRMALAVWTQTPEGNGKDVKDKEVLKTCRKSIRSTTDKVQKEMVARTRLLQLYARLGPIVFLDPTWEYKSFRNRDFAPTAQAEAIRLFEEIPVTEATGEHPLEQKILAAEWAVIYLVGTLYRGGADAFGPRLVRNYLVELPVFVYTPKERLFPLENQSTELHLNSGPQFEPGSDQPTLWLISTSMSSSRRLFGACRASWQHISKAKPTFTYRGLSSRSLPKYNIPKPVVNRQNLNALAVLLAATMCGAVGGYSIAHSTGATSIQATQTPKYGTAEDFKLAAKELKEALPRDGAVSTDNADLVIHGGSAYHYHDGIPHSVVVYPESTEDVVKVVKIANKYRMPVVPYSGATSLEGQVVGALEADADLVCQPGFRLGVDRPWAISDYRRDANAVRYGTARGEWFLNLTVVLPTGEVIKTRRRSRKSSAGFDLTKLFIGAEGTLGIITEVTLRLAPVLPTTVATVQFPNFAAAAEAVRQALNVAGGPHCSRRRGRHS</sequence>
<organism evidence="5 6">
    <name type="scientific">Mycena albidolilacea</name>
    <dbReference type="NCBI Taxonomy" id="1033008"/>
    <lineage>
        <taxon>Eukaryota</taxon>
        <taxon>Fungi</taxon>
        <taxon>Dikarya</taxon>
        <taxon>Basidiomycota</taxon>
        <taxon>Agaricomycotina</taxon>
        <taxon>Agaricomycetes</taxon>
        <taxon>Agaricomycetidae</taxon>
        <taxon>Agaricales</taxon>
        <taxon>Marasmiineae</taxon>
        <taxon>Mycenaceae</taxon>
        <taxon>Mycena</taxon>
    </lineage>
</organism>
<dbReference type="Proteomes" id="UP001218218">
    <property type="component" value="Unassembled WGS sequence"/>
</dbReference>
<feature type="region of interest" description="Disordered" evidence="3">
    <location>
        <begin position="89"/>
        <end position="115"/>
    </location>
</feature>
<evidence type="ECO:0000256" key="1">
    <source>
        <dbReference type="ARBA" id="ARBA00008000"/>
    </source>
</evidence>
<dbReference type="InterPro" id="IPR016167">
    <property type="entry name" value="FAD-bd_PCMH_sub1"/>
</dbReference>
<dbReference type="Pfam" id="PF01565">
    <property type="entry name" value="FAD_binding_4"/>
    <property type="match status" value="1"/>
</dbReference>
<dbReference type="AlphaFoldDB" id="A0AAD7ATA4"/>
<proteinExistence type="inferred from homology"/>
<dbReference type="InterPro" id="IPR036318">
    <property type="entry name" value="FAD-bd_PCMH-like_sf"/>
</dbReference>
<dbReference type="PANTHER" id="PTHR11748:SF111">
    <property type="entry name" value="D-LACTATE DEHYDROGENASE, MITOCHONDRIAL-RELATED"/>
    <property type="match status" value="1"/>
</dbReference>
<dbReference type="GO" id="GO:0005739">
    <property type="term" value="C:mitochondrion"/>
    <property type="evidence" value="ECO:0007669"/>
    <property type="project" value="TreeGrafter"/>
</dbReference>
<evidence type="ECO:0000313" key="5">
    <source>
        <dbReference type="EMBL" id="KAJ7367693.1"/>
    </source>
</evidence>
<dbReference type="InterPro" id="IPR016166">
    <property type="entry name" value="FAD-bd_PCMH"/>
</dbReference>
<dbReference type="Gene3D" id="3.30.465.10">
    <property type="match status" value="1"/>
</dbReference>
<dbReference type="SUPFAM" id="SSF56176">
    <property type="entry name" value="FAD-binding/transporter-associated domain-like"/>
    <property type="match status" value="1"/>
</dbReference>
<dbReference type="PROSITE" id="PS51387">
    <property type="entry name" value="FAD_PCMH"/>
    <property type="match status" value="1"/>
</dbReference>
<feature type="domain" description="FAD-binding PCMH-type" evidence="4">
    <location>
        <begin position="502"/>
        <end position="735"/>
    </location>
</feature>
<comment type="caution">
    <text evidence="5">The sequence shown here is derived from an EMBL/GenBank/DDBJ whole genome shotgun (WGS) entry which is preliminary data.</text>
</comment>
<evidence type="ECO:0000313" key="6">
    <source>
        <dbReference type="Proteomes" id="UP001218218"/>
    </source>
</evidence>
<dbReference type="EMBL" id="JARIHO010000001">
    <property type="protein sequence ID" value="KAJ7367693.1"/>
    <property type="molecule type" value="Genomic_DNA"/>
</dbReference>